<organism evidence="3 4">
    <name type="scientific">Aquilegia coerulea</name>
    <name type="common">Rocky mountain columbine</name>
    <dbReference type="NCBI Taxonomy" id="218851"/>
    <lineage>
        <taxon>Eukaryota</taxon>
        <taxon>Viridiplantae</taxon>
        <taxon>Streptophyta</taxon>
        <taxon>Embryophyta</taxon>
        <taxon>Tracheophyta</taxon>
        <taxon>Spermatophyta</taxon>
        <taxon>Magnoliopsida</taxon>
        <taxon>Ranunculales</taxon>
        <taxon>Ranunculaceae</taxon>
        <taxon>Thalictroideae</taxon>
        <taxon>Aquilegia</taxon>
    </lineage>
</organism>
<feature type="signal peptide" evidence="2">
    <location>
        <begin position="1"/>
        <end position="18"/>
    </location>
</feature>
<feature type="compositionally biased region" description="Acidic residues" evidence="1">
    <location>
        <begin position="174"/>
        <end position="184"/>
    </location>
</feature>
<sequence>MTSVIVLLLLSFSELATSDICTPLSEDDLRLFFDSDHQNQNLDDIVGPSNPNDDCHGIDNSFDTFTVEELEHGSNTMLTNLMTKYLVLLFFDDAICANNYSRPLISGEHETDAELVDPSDRNNLLDRSFTIEEVHAPCSEIVAHSNGAVFGGTIDTIQEKNGQCSRDSIGSFDDPIDDRDEQEAGADHVNSDTNAMPLAVWPPEPVPYNCSCCQVLRDIVHSNGMFKQLD</sequence>
<accession>A0A2G5C8Y7</accession>
<dbReference type="OrthoDB" id="6270329at2759"/>
<dbReference type="Proteomes" id="UP000230069">
    <property type="component" value="Unassembled WGS sequence"/>
</dbReference>
<feature type="region of interest" description="Disordered" evidence="1">
    <location>
        <begin position="166"/>
        <end position="191"/>
    </location>
</feature>
<proteinExistence type="predicted"/>
<reference evidence="3 4" key="1">
    <citation type="submission" date="2017-09" db="EMBL/GenBank/DDBJ databases">
        <title>WGS assembly of Aquilegia coerulea Goldsmith.</title>
        <authorList>
            <person name="Hodges S."/>
            <person name="Kramer E."/>
            <person name="Nordborg M."/>
            <person name="Tomkins J."/>
            <person name="Borevitz J."/>
            <person name="Derieg N."/>
            <person name="Yan J."/>
            <person name="Mihaltcheva S."/>
            <person name="Hayes R.D."/>
            <person name="Rokhsar D."/>
        </authorList>
    </citation>
    <scope>NUCLEOTIDE SEQUENCE [LARGE SCALE GENOMIC DNA]</scope>
    <source>
        <strain evidence="4">cv. Goldsmith</strain>
    </source>
</reference>
<keyword evidence="2" id="KW-0732">Signal</keyword>
<evidence type="ECO:0000256" key="2">
    <source>
        <dbReference type="SAM" id="SignalP"/>
    </source>
</evidence>
<name>A0A2G5C8Y7_AQUCA</name>
<evidence type="ECO:0000313" key="3">
    <source>
        <dbReference type="EMBL" id="PIA27726.1"/>
    </source>
</evidence>
<feature type="chain" id="PRO_5013875459" evidence="2">
    <location>
        <begin position="19"/>
        <end position="230"/>
    </location>
</feature>
<dbReference type="InParanoid" id="A0A2G5C8Y7"/>
<gene>
    <name evidence="3" type="ORF">AQUCO_07600115v1</name>
</gene>
<dbReference type="AlphaFoldDB" id="A0A2G5C8Y7"/>
<evidence type="ECO:0000256" key="1">
    <source>
        <dbReference type="SAM" id="MobiDB-lite"/>
    </source>
</evidence>
<protein>
    <submittedName>
        <fullName evidence="3">Uncharacterized protein</fullName>
    </submittedName>
</protein>
<keyword evidence="4" id="KW-1185">Reference proteome</keyword>
<evidence type="ECO:0000313" key="4">
    <source>
        <dbReference type="Proteomes" id="UP000230069"/>
    </source>
</evidence>
<dbReference type="EMBL" id="KZ305093">
    <property type="protein sequence ID" value="PIA27726.1"/>
    <property type="molecule type" value="Genomic_DNA"/>
</dbReference>